<reference evidence="2" key="1">
    <citation type="submission" date="2021-08" db="EMBL/GenBank/DDBJ databases">
        <authorList>
            <person name="Stevens D.C."/>
        </authorList>
    </citation>
    <scope>NUCLEOTIDE SEQUENCE</scope>
    <source>
        <strain evidence="2">DSM 53165</strain>
    </source>
</reference>
<organism evidence="2 3">
    <name type="scientific">Nannocystis pusilla</name>
    <dbReference type="NCBI Taxonomy" id="889268"/>
    <lineage>
        <taxon>Bacteria</taxon>
        <taxon>Pseudomonadati</taxon>
        <taxon>Myxococcota</taxon>
        <taxon>Polyangia</taxon>
        <taxon>Nannocystales</taxon>
        <taxon>Nannocystaceae</taxon>
        <taxon>Nannocystis</taxon>
    </lineage>
</organism>
<sequence length="200" mass="20912">MSTLSAPIGTSSGTPPGTSTDDATTGAGDDSTSSTSEDPTGGTGLPADRPACNPADDLEPNEIEDEAYVLNNITDDDSSGDFVESILAGDVDVDWFAYMGQDVAFAVVDPTSTLAADQEIRLCVFVECADGNTVPFTCVDSIYDESPDGRPGCCDTGVSALVSIDLYCGNDGGDESAYIFMRVDRGHPDACVPYDIDYHF</sequence>
<evidence type="ECO:0000313" key="2">
    <source>
        <dbReference type="EMBL" id="MBZ5708445.1"/>
    </source>
</evidence>
<name>A0ABS7TJP2_9BACT</name>
<evidence type="ECO:0000256" key="1">
    <source>
        <dbReference type="SAM" id="MobiDB-lite"/>
    </source>
</evidence>
<keyword evidence="3" id="KW-1185">Reference proteome</keyword>
<protein>
    <submittedName>
        <fullName evidence="2">Uncharacterized protein</fullName>
    </submittedName>
</protein>
<dbReference type="RefSeq" id="WP_224190194.1">
    <property type="nucleotide sequence ID" value="NZ_JAIRAU010000001.1"/>
</dbReference>
<gene>
    <name evidence="2" type="ORF">K7C98_04195</name>
</gene>
<dbReference type="Proteomes" id="UP001139031">
    <property type="component" value="Unassembled WGS sequence"/>
</dbReference>
<dbReference type="EMBL" id="JAIRAU010000001">
    <property type="protein sequence ID" value="MBZ5708445.1"/>
    <property type="molecule type" value="Genomic_DNA"/>
</dbReference>
<feature type="compositionally biased region" description="Low complexity" evidence="1">
    <location>
        <begin position="7"/>
        <end position="40"/>
    </location>
</feature>
<feature type="region of interest" description="Disordered" evidence="1">
    <location>
        <begin position="1"/>
        <end position="59"/>
    </location>
</feature>
<comment type="caution">
    <text evidence="2">The sequence shown here is derived from an EMBL/GenBank/DDBJ whole genome shotgun (WGS) entry which is preliminary data.</text>
</comment>
<accession>A0ABS7TJP2</accession>
<proteinExistence type="predicted"/>
<evidence type="ECO:0000313" key="3">
    <source>
        <dbReference type="Proteomes" id="UP001139031"/>
    </source>
</evidence>